<comment type="subcellular location">
    <subcellularLocation>
        <location evidence="2">Golgi apparatus membrane</location>
        <topology evidence="2">Single-pass type II membrane protein</topology>
    </subcellularLocation>
</comment>
<reference evidence="19" key="1">
    <citation type="submission" date="2022-08" db="UniProtKB">
        <authorList>
            <consortium name="EnsemblMetazoa"/>
        </authorList>
    </citation>
    <scope>IDENTIFICATION</scope>
    <source>
        <strain evidence="19">05x7-T-G4-1.051#20</strain>
    </source>
</reference>
<keyword evidence="6 16" id="KW-0808">Transferase</keyword>
<proteinExistence type="inferred from homology"/>
<evidence type="ECO:0000256" key="5">
    <source>
        <dbReference type="ARBA" id="ARBA00022676"/>
    </source>
</evidence>
<keyword evidence="7 16" id="KW-0812">Transmembrane</keyword>
<sequence length="312" mass="36135">MSAWIQTLVKRKRTKIVFVGLTVTFSLALILMVKLQSDTEQPVTKTHKVIIRTENAESTTVTERHKMAILVPFRDRFEELLEFVPYMHDFLNKQGTAHQIYVINQVDDYRFNRAALINVGFLESGKDCDYIAMHDVDLVPVNPAIAYPYPRTGVYHVASPDLHPLYHYKKFVGGILLLTRDAFTSTNGMSNRYWGWGLEDDEFYVRMRRQMLEIERPSGITTGYETFRHIHNRKKRRRDTAKHFNQTQELRHLDKKTGASNIKYTIDSKTDITVAGAPAKIINVVLDCDLKDTPWCLKPEYHTVYKAKGLIP</sequence>
<dbReference type="EnsemblMetazoa" id="G15673.1">
    <property type="protein sequence ID" value="G15673.1:cds"/>
    <property type="gene ID" value="G15673"/>
</dbReference>
<dbReference type="Pfam" id="PF02709">
    <property type="entry name" value="Glyco_transf_7C"/>
    <property type="match status" value="1"/>
</dbReference>
<evidence type="ECO:0000256" key="3">
    <source>
        <dbReference type="ARBA" id="ARBA00004922"/>
    </source>
</evidence>
<dbReference type="PANTHER" id="PTHR19300">
    <property type="entry name" value="BETA-1,4-GALACTOSYLTRANSFERASE"/>
    <property type="match status" value="1"/>
</dbReference>
<dbReference type="GO" id="GO:0000139">
    <property type="term" value="C:Golgi membrane"/>
    <property type="evidence" value="ECO:0007669"/>
    <property type="project" value="UniProtKB-SubCell"/>
</dbReference>
<dbReference type="CDD" id="cd00899">
    <property type="entry name" value="b4GalT"/>
    <property type="match status" value="1"/>
</dbReference>
<dbReference type="SUPFAM" id="SSF53448">
    <property type="entry name" value="Nucleotide-diphospho-sugar transferases"/>
    <property type="match status" value="1"/>
</dbReference>
<evidence type="ECO:0000256" key="1">
    <source>
        <dbReference type="ARBA" id="ARBA00001936"/>
    </source>
</evidence>
<dbReference type="PRINTS" id="PR02050">
    <property type="entry name" value="B14GALTRFASE"/>
</dbReference>
<organism evidence="19 20">
    <name type="scientific">Magallana gigas</name>
    <name type="common">Pacific oyster</name>
    <name type="synonym">Crassostrea gigas</name>
    <dbReference type="NCBI Taxonomy" id="29159"/>
    <lineage>
        <taxon>Eukaryota</taxon>
        <taxon>Metazoa</taxon>
        <taxon>Spiralia</taxon>
        <taxon>Lophotrochozoa</taxon>
        <taxon>Mollusca</taxon>
        <taxon>Bivalvia</taxon>
        <taxon>Autobranchia</taxon>
        <taxon>Pteriomorphia</taxon>
        <taxon>Ostreida</taxon>
        <taxon>Ostreoidea</taxon>
        <taxon>Ostreidae</taxon>
        <taxon>Magallana</taxon>
    </lineage>
</organism>
<evidence type="ECO:0000259" key="18">
    <source>
        <dbReference type="Pfam" id="PF13733"/>
    </source>
</evidence>
<evidence type="ECO:0000256" key="8">
    <source>
        <dbReference type="ARBA" id="ARBA00022723"/>
    </source>
</evidence>
<protein>
    <recommendedName>
        <fullName evidence="16">Beta-1,4-galactosyltransferase</fullName>
        <ecNumber evidence="16">2.4.1.-</ecNumber>
    </recommendedName>
</protein>
<dbReference type="OrthoDB" id="6020664at2759"/>
<feature type="domain" description="Galactosyltransferase N-terminal" evidence="18">
    <location>
        <begin position="37"/>
        <end position="147"/>
    </location>
</feature>
<keyword evidence="8" id="KW-0479">Metal-binding</keyword>
<evidence type="ECO:0000313" key="20">
    <source>
        <dbReference type="Proteomes" id="UP000005408"/>
    </source>
</evidence>
<feature type="transmembrane region" description="Helical" evidence="16">
    <location>
        <begin position="16"/>
        <end position="35"/>
    </location>
</feature>
<dbReference type="PANTHER" id="PTHR19300:SF30">
    <property type="entry name" value="BETA-1,4-GALACTOSYLTRANSFERASE 7"/>
    <property type="match status" value="1"/>
</dbReference>
<keyword evidence="12 16" id="KW-0472">Membrane</keyword>
<keyword evidence="14" id="KW-0464">Manganese</keyword>
<evidence type="ECO:0000256" key="2">
    <source>
        <dbReference type="ARBA" id="ARBA00004323"/>
    </source>
</evidence>
<evidence type="ECO:0000256" key="10">
    <source>
        <dbReference type="ARBA" id="ARBA00022989"/>
    </source>
</evidence>
<comment type="cofactor">
    <cofactor evidence="1">
        <name>Mn(2+)</name>
        <dbReference type="ChEBI" id="CHEBI:29035"/>
    </cofactor>
</comment>
<evidence type="ECO:0000256" key="7">
    <source>
        <dbReference type="ARBA" id="ARBA00022692"/>
    </source>
</evidence>
<evidence type="ECO:0000256" key="15">
    <source>
        <dbReference type="ARBA" id="ARBA00051458"/>
    </source>
</evidence>
<evidence type="ECO:0000256" key="6">
    <source>
        <dbReference type="ARBA" id="ARBA00022679"/>
    </source>
</evidence>
<keyword evidence="9 16" id="KW-0735">Signal-anchor</keyword>
<dbReference type="GO" id="GO:0046872">
    <property type="term" value="F:metal ion binding"/>
    <property type="evidence" value="ECO:0007669"/>
    <property type="project" value="UniProtKB-KW"/>
</dbReference>
<keyword evidence="13 16" id="KW-0325">Glycoprotein</keyword>
<dbReference type="Pfam" id="PF13733">
    <property type="entry name" value="Glyco_transf_7N"/>
    <property type="match status" value="1"/>
</dbReference>
<keyword evidence="10 16" id="KW-1133">Transmembrane helix</keyword>
<keyword evidence="20" id="KW-1185">Reference proteome</keyword>
<keyword evidence="5 16" id="KW-0328">Glycosyltransferase</keyword>
<evidence type="ECO:0000256" key="14">
    <source>
        <dbReference type="ARBA" id="ARBA00023211"/>
    </source>
</evidence>
<evidence type="ECO:0000256" key="16">
    <source>
        <dbReference type="RuleBase" id="RU368121"/>
    </source>
</evidence>
<dbReference type="InterPro" id="IPR003859">
    <property type="entry name" value="Galactosyl_T"/>
</dbReference>
<evidence type="ECO:0000259" key="17">
    <source>
        <dbReference type="Pfam" id="PF02709"/>
    </source>
</evidence>
<evidence type="ECO:0000256" key="9">
    <source>
        <dbReference type="ARBA" id="ARBA00022968"/>
    </source>
</evidence>
<comment type="pathway">
    <text evidence="3 16">Protein modification; protein glycosylation.</text>
</comment>
<dbReference type="EC" id="2.4.1.-" evidence="16"/>
<evidence type="ECO:0000256" key="13">
    <source>
        <dbReference type="ARBA" id="ARBA00023180"/>
    </source>
</evidence>
<dbReference type="FunFam" id="3.90.550.10:FF:000062">
    <property type="entry name" value="beta-1,4-galactosyltransferase 7 isoform X1"/>
    <property type="match status" value="1"/>
</dbReference>
<comment type="function">
    <text evidence="16">Catalyses the transfer of galactose onto proteins or lipids.</text>
</comment>
<dbReference type="InterPro" id="IPR027995">
    <property type="entry name" value="Galactosyl_T_N"/>
</dbReference>
<dbReference type="Proteomes" id="UP000005408">
    <property type="component" value="Unassembled WGS sequence"/>
</dbReference>
<evidence type="ECO:0000256" key="4">
    <source>
        <dbReference type="ARBA" id="ARBA00005735"/>
    </source>
</evidence>
<dbReference type="InterPro" id="IPR027791">
    <property type="entry name" value="Galactosyl_T_C"/>
</dbReference>
<comment type="catalytic activity">
    <reaction evidence="15">
        <text>3-O-(beta-D-xylosyl)-L-seryl-[protein] + UDP-alpha-D-galactose = 3-O-(beta-D-galactosyl-(1-&gt;4)-beta-D-xylosyl)-L-seryl-[protein] + UDP + H(+)</text>
        <dbReference type="Rhea" id="RHEA:15297"/>
        <dbReference type="Rhea" id="RHEA-COMP:12567"/>
        <dbReference type="Rhea" id="RHEA-COMP:12570"/>
        <dbReference type="ChEBI" id="CHEBI:15378"/>
        <dbReference type="ChEBI" id="CHEBI:58223"/>
        <dbReference type="ChEBI" id="CHEBI:66914"/>
        <dbReference type="ChEBI" id="CHEBI:132085"/>
        <dbReference type="ChEBI" id="CHEBI:132088"/>
        <dbReference type="EC" id="2.4.1.133"/>
    </reaction>
</comment>
<comment type="similarity">
    <text evidence="4 16">Belongs to the glycosyltransferase 7 family.</text>
</comment>
<dbReference type="Gene3D" id="3.90.550.10">
    <property type="entry name" value="Spore Coat Polysaccharide Biosynthesis Protein SpsA, Chain A"/>
    <property type="match status" value="1"/>
</dbReference>
<dbReference type="GO" id="GO:0046525">
    <property type="term" value="F:xylosylprotein 4-beta-galactosyltransferase activity"/>
    <property type="evidence" value="ECO:0007669"/>
    <property type="project" value="UniProtKB-EC"/>
</dbReference>
<dbReference type="AlphaFoldDB" id="A0A8W8ISK8"/>
<name>A0A8W8ISK8_MAGGI</name>
<feature type="domain" description="Galactosyltransferase C-terminal" evidence="17">
    <location>
        <begin position="155"/>
        <end position="229"/>
    </location>
</feature>
<evidence type="ECO:0000313" key="19">
    <source>
        <dbReference type="EnsemblMetazoa" id="G15673.1:cds"/>
    </source>
</evidence>
<dbReference type="GO" id="GO:0005975">
    <property type="term" value="P:carbohydrate metabolic process"/>
    <property type="evidence" value="ECO:0007669"/>
    <property type="project" value="InterPro"/>
</dbReference>
<accession>A0A8W8ISK8</accession>
<dbReference type="InterPro" id="IPR029044">
    <property type="entry name" value="Nucleotide-diphossugar_trans"/>
</dbReference>
<evidence type="ECO:0000256" key="11">
    <source>
        <dbReference type="ARBA" id="ARBA00023034"/>
    </source>
</evidence>
<dbReference type="GO" id="GO:0030166">
    <property type="term" value="P:proteoglycan biosynthetic process"/>
    <property type="evidence" value="ECO:0007669"/>
    <property type="project" value="TreeGrafter"/>
</dbReference>
<evidence type="ECO:0000256" key="12">
    <source>
        <dbReference type="ARBA" id="ARBA00023136"/>
    </source>
</evidence>
<dbReference type="OMA" id="NWLFVCG"/>
<keyword evidence="11" id="KW-0333">Golgi apparatus</keyword>